<geneLocation type="plasmid" evidence="1">
    <name>pMFLV01</name>
</geneLocation>
<name>A4TFW7_MYCGI</name>
<dbReference type="HOGENOM" id="CLU_1330717_0_0_11"/>
<reference evidence="1" key="1">
    <citation type="submission" date="2007-04" db="EMBL/GenBank/DDBJ databases">
        <title>Complete sequence of plasmid1 pMFLV01 of Mycobacterium gilvum PYR-GCK.</title>
        <authorList>
            <consortium name="US DOE Joint Genome Institute"/>
            <person name="Copeland A."/>
            <person name="Lucas S."/>
            <person name="Lapidus A."/>
            <person name="Barry K."/>
            <person name="Detter J.C."/>
            <person name="Glavina del Rio T."/>
            <person name="Hammon N."/>
            <person name="Israni S."/>
            <person name="Dalin E."/>
            <person name="Tice H."/>
            <person name="Pitluck S."/>
            <person name="Chain P."/>
            <person name="Malfatti S."/>
            <person name="Shin M."/>
            <person name="Vergez L."/>
            <person name="Schmutz J."/>
            <person name="Larimer F."/>
            <person name="Land M."/>
            <person name="Hauser L."/>
            <person name="Kyrpides N."/>
            <person name="Mikhailova N."/>
            <person name="Miller C."/>
            <person name="Richardson P."/>
        </authorList>
    </citation>
    <scope>NUCLEOTIDE SEQUENCE</scope>
    <source>
        <strain evidence="1">PYR-GCK</strain>
        <plasmid evidence="1">pMFLV01</plasmid>
    </source>
</reference>
<dbReference type="AlphaFoldDB" id="A4TFW7"/>
<proteinExistence type="predicted"/>
<gene>
    <name evidence="1" type="ordered locus">Mflv_5514</name>
</gene>
<organism evidence="1">
    <name type="scientific">Mycolicibacterium gilvum (strain PYR-GCK)</name>
    <name type="common">Mycobacterium gilvum (strain PYR-GCK)</name>
    <dbReference type="NCBI Taxonomy" id="350054"/>
    <lineage>
        <taxon>Bacteria</taxon>
        <taxon>Bacillati</taxon>
        <taxon>Actinomycetota</taxon>
        <taxon>Actinomycetes</taxon>
        <taxon>Mycobacteriales</taxon>
        <taxon>Mycobacteriaceae</taxon>
        <taxon>Mycolicibacterium</taxon>
    </lineage>
</organism>
<accession>A4TFW7</accession>
<keyword evidence="1" id="KW-0614">Plasmid</keyword>
<sequence>MSEAWVVWSNAQTKHPQIAKKVLGMQDMVHSTREQYIDENAGSVPCFVSTESGVDAFATSTTNADNSTVERLLTPLEAMRTFRAQIDTPTAELRPDHFDRQTALVHGPLTIEAIAAGNLKGIRKWVWERLGGTLYAQKAADALNALHAQPFTEHATMRLSQARRNRYSIDDIADLLNQLHEEDRLVIKSSETDNIKLVCSIGVREA</sequence>
<dbReference type="KEGG" id="mgi:Mflv_5514"/>
<dbReference type="EMBL" id="CP000657">
    <property type="protein sequence ID" value="ABP47975.1"/>
    <property type="molecule type" value="Genomic_DNA"/>
</dbReference>
<evidence type="ECO:0000313" key="1">
    <source>
        <dbReference type="EMBL" id="ABP47975.1"/>
    </source>
</evidence>
<protein>
    <submittedName>
        <fullName evidence="1">Uncharacterized protein</fullName>
    </submittedName>
</protein>